<dbReference type="GO" id="GO:0005634">
    <property type="term" value="C:nucleus"/>
    <property type="evidence" value="ECO:0007669"/>
    <property type="project" value="UniProtKB-SubCell"/>
</dbReference>
<sequence length="495" mass="55839">MQQQLTIRPAARNTKTRRKKVCLTCQRRKKKCVGSTPRCETCRLGDWRCEWGPKNSSLAPTREKQQLASRKAPTPAPLLSVQNGLACELTPDSFQLLQYYTNVTGVLLQDFPQTTSLNPFVDVILPVAYDDDLLMHTLLAISGTHLSYSYKVAGVSPFAYATYKHYAHVLRELQRDVDTLVRRDVSHVVRLLVLLNFLAIYEVYSGSPYAALIVHLRGLTQLFCQLRTEVHDISSLPEETRDLASYAYENFNYLTLSNLFIPYPHQSDLVDLLSLASSGLTMDHEPVTAMLRADKVLLASIPRACALFVRRIAEQSAGEIKPTAAFMTEYTDLSSTIESWDASIAIIELDEDTATNPSYTSHKSKTYLVSRLLQHGLRIYILTAFMGNLPIPSPAIEDAIELEVEALANVHRILAKQGWNVATWAHLAAVTCFRTDALREEFVALMKTSNHARHFGLIREALELLWKEQKHDPKAFGPYGLMRILEKYNMSFCLS</sequence>
<dbReference type="PANTHER" id="PTHR37534:SF46">
    <property type="entry name" value="ZN(II)2CYS6 TRANSCRIPTION FACTOR (EUROFUNG)"/>
    <property type="match status" value="1"/>
</dbReference>
<dbReference type="SUPFAM" id="SSF57701">
    <property type="entry name" value="Zn2/Cys6 DNA-binding domain"/>
    <property type="match status" value="1"/>
</dbReference>
<evidence type="ECO:0000313" key="5">
    <source>
        <dbReference type="Proteomes" id="UP001152607"/>
    </source>
</evidence>
<protein>
    <recommendedName>
        <fullName evidence="3">Zn(2)-C6 fungal-type domain-containing protein</fullName>
    </recommendedName>
</protein>
<accession>A0A9W4U5I3</accession>
<proteinExistence type="predicted"/>
<evidence type="ECO:0000259" key="3">
    <source>
        <dbReference type="PROSITE" id="PS50048"/>
    </source>
</evidence>
<dbReference type="PANTHER" id="PTHR37534">
    <property type="entry name" value="TRANSCRIPTIONAL ACTIVATOR PROTEIN UGA3"/>
    <property type="match status" value="1"/>
</dbReference>
<dbReference type="InterPro" id="IPR021858">
    <property type="entry name" value="Fun_TF"/>
</dbReference>
<dbReference type="Pfam" id="PF11951">
    <property type="entry name" value="Fungal_trans_2"/>
    <property type="match status" value="1"/>
</dbReference>
<evidence type="ECO:0000256" key="1">
    <source>
        <dbReference type="ARBA" id="ARBA00004123"/>
    </source>
</evidence>
<dbReference type="GO" id="GO:0008270">
    <property type="term" value="F:zinc ion binding"/>
    <property type="evidence" value="ECO:0007669"/>
    <property type="project" value="InterPro"/>
</dbReference>
<comment type="subcellular location">
    <subcellularLocation>
        <location evidence="1">Nucleus</location>
    </subcellularLocation>
</comment>
<evidence type="ECO:0000313" key="4">
    <source>
        <dbReference type="EMBL" id="CAI6266808.1"/>
    </source>
</evidence>
<keyword evidence="5" id="KW-1185">Reference proteome</keyword>
<dbReference type="GO" id="GO:0000981">
    <property type="term" value="F:DNA-binding transcription factor activity, RNA polymerase II-specific"/>
    <property type="evidence" value="ECO:0007669"/>
    <property type="project" value="InterPro"/>
</dbReference>
<dbReference type="EMBL" id="CAOQHR010000001">
    <property type="protein sequence ID" value="CAI6266808.1"/>
    <property type="molecule type" value="Genomic_DNA"/>
</dbReference>
<name>A0A9W4U5I3_9PLEO</name>
<dbReference type="PROSITE" id="PS50048">
    <property type="entry name" value="ZN2_CY6_FUNGAL_2"/>
    <property type="match status" value="1"/>
</dbReference>
<evidence type="ECO:0000256" key="2">
    <source>
        <dbReference type="ARBA" id="ARBA00023242"/>
    </source>
</evidence>
<organism evidence="4 5">
    <name type="scientific">Periconia digitata</name>
    <dbReference type="NCBI Taxonomy" id="1303443"/>
    <lineage>
        <taxon>Eukaryota</taxon>
        <taxon>Fungi</taxon>
        <taxon>Dikarya</taxon>
        <taxon>Ascomycota</taxon>
        <taxon>Pezizomycotina</taxon>
        <taxon>Dothideomycetes</taxon>
        <taxon>Pleosporomycetidae</taxon>
        <taxon>Pleosporales</taxon>
        <taxon>Massarineae</taxon>
        <taxon>Periconiaceae</taxon>
        <taxon>Periconia</taxon>
    </lineage>
</organism>
<feature type="domain" description="Zn(2)-C6 fungal-type" evidence="3">
    <location>
        <begin position="21"/>
        <end position="51"/>
    </location>
</feature>
<dbReference type="InterPro" id="IPR036864">
    <property type="entry name" value="Zn2-C6_fun-type_DNA-bd_sf"/>
</dbReference>
<keyword evidence="2" id="KW-0539">Nucleus</keyword>
<dbReference type="Proteomes" id="UP001152607">
    <property type="component" value="Unassembled WGS sequence"/>
</dbReference>
<gene>
    <name evidence="4" type="ORF">PDIGIT_LOCUS1566</name>
</gene>
<dbReference type="Gene3D" id="4.10.240.10">
    <property type="entry name" value="Zn(2)-C6 fungal-type DNA-binding domain"/>
    <property type="match status" value="1"/>
</dbReference>
<dbReference type="InterPro" id="IPR001138">
    <property type="entry name" value="Zn2Cys6_DnaBD"/>
</dbReference>
<dbReference type="SMART" id="SM00066">
    <property type="entry name" value="GAL4"/>
    <property type="match status" value="1"/>
</dbReference>
<dbReference type="OrthoDB" id="187139at2759"/>
<comment type="caution">
    <text evidence="4">The sequence shown here is derived from an EMBL/GenBank/DDBJ whole genome shotgun (WGS) entry which is preliminary data.</text>
</comment>
<dbReference type="AlphaFoldDB" id="A0A9W4U5I3"/>
<reference evidence="4" key="1">
    <citation type="submission" date="2023-01" db="EMBL/GenBank/DDBJ databases">
        <authorList>
            <person name="Van Ghelder C."/>
            <person name="Rancurel C."/>
        </authorList>
    </citation>
    <scope>NUCLEOTIDE SEQUENCE</scope>
    <source>
        <strain evidence="4">CNCM I-4278</strain>
    </source>
</reference>
<dbReference type="CDD" id="cd00067">
    <property type="entry name" value="GAL4"/>
    <property type="match status" value="1"/>
</dbReference>